<keyword evidence="5 8" id="KW-0560">Oxidoreductase</keyword>
<feature type="binding site" evidence="11">
    <location>
        <position position="13"/>
    </location>
    <ligand>
        <name>NAD(+)</name>
        <dbReference type="ChEBI" id="CHEBI:57540"/>
    </ligand>
</feature>
<feature type="binding site" evidence="11">
    <location>
        <position position="164"/>
    </location>
    <ligand>
        <name>NAD(+)</name>
        <dbReference type="ChEBI" id="CHEBI:57540"/>
    </ligand>
</feature>
<evidence type="ECO:0000256" key="10">
    <source>
        <dbReference type="PIRSR" id="PIRSR000094-2"/>
    </source>
</evidence>
<comment type="pathway">
    <text evidence="1">Lipid metabolism; fatty acid biosynthesis.</text>
</comment>
<feature type="binding site" evidence="10">
    <location>
        <position position="97"/>
    </location>
    <ligand>
        <name>substrate</name>
    </ligand>
</feature>
<evidence type="ECO:0000256" key="9">
    <source>
        <dbReference type="PIRSR" id="PIRSR000094-1"/>
    </source>
</evidence>
<organism evidence="12 13">
    <name type="scientific">Pleionea mediterranea</name>
    <dbReference type="NCBI Taxonomy" id="523701"/>
    <lineage>
        <taxon>Bacteria</taxon>
        <taxon>Pseudomonadati</taxon>
        <taxon>Pseudomonadota</taxon>
        <taxon>Gammaproteobacteria</taxon>
        <taxon>Oceanospirillales</taxon>
        <taxon>Pleioneaceae</taxon>
        <taxon>Pleionea</taxon>
    </lineage>
</organism>
<evidence type="ECO:0000256" key="7">
    <source>
        <dbReference type="ARBA" id="ARBA00023160"/>
    </source>
</evidence>
<sequence length="257" mass="28011">MSDLSGKTALITGVSTADSLAWGIVEKFHTEGCQIILSYQGASHLRRIKKLCREYNITPDAIYACDFGNEQQVKQLFEDIAAQNISLDIFIHSMAYADAKTMQGAFSDCTKHDFAQCMEISVFSLINACHYLKPLMPNGGSIQTLTYNGAQKVLPNYHIMGVAKAALESSVRYLASELGPDKIRVNAISAGPIETVAAASIPSFQQKMQSTEGRIPTRKNTTKEDVAAMSSFLASNHSQNITGSIYYVDGGLHTLGW</sequence>
<accession>A0A316FIA0</accession>
<keyword evidence="6" id="KW-0443">Lipid metabolism</keyword>
<keyword evidence="8 11" id="KW-0520">NAD</keyword>
<evidence type="ECO:0000256" key="6">
    <source>
        <dbReference type="ARBA" id="ARBA00023098"/>
    </source>
</evidence>
<name>A0A316FIA0_9GAMM</name>
<comment type="similarity">
    <text evidence="2 8">Belongs to the short-chain dehydrogenases/reductases (SDR) family. FabI subfamily.</text>
</comment>
<keyword evidence="7 8" id="KW-0275">Fatty acid biosynthesis</keyword>
<comment type="caution">
    <text evidence="12">The sequence shown here is derived from an EMBL/GenBank/DDBJ whole genome shotgun (WGS) entry which is preliminary data.</text>
</comment>
<dbReference type="GO" id="GO:0006633">
    <property type="term" value="P:fatty acid biosynthetic process"/>
    <property type="evidence" value="ECO:0007669"/>
    <property type="project" value="UniProtKB-UniPathway"/>
</dbReference>
<dbReference type="SUPFAM" id="SSF51735">
    <property type="entry name" value="NAD(P)-binding Rossmann-fold domains"/>
    <property type="match status" value="1"/>
</dbReference>
<dbReference type="Gene3D" id="3.40.50.720">
    <property type="entry name" value="NAD(P)-binding Rossmann-like Domain"/>
    <property type="match status" value="1"/>
</dbReference>
<dbReference type="Proteomes" id="UP000245790">
    <property type="component" value="Unassembled WGS sequence"/>
</dbReference>
<evidence type="ECO:0000256" key="5">
    <source>
        <dbReference type="ARBA" id="ARBA00023002"/>
    </source>
</evidence>
<keyword evidence="3 8" id="KW-0444">Lipid biosynthesis</keyword>
<dbReference type="AlphaFoldDB" id="A0A316FIA0"/>
<evidence type="ECO:0000256" key="4">
    <source>
        <dbReference type="ARBA" id="ARBA00022832"/>
    </source>
</evidence>
<dbReference type="RefSeq" id="WP_109764362.1">
    <property type="nucleotide sequence ID" value="NZ_QGGU01000010.1"/>
</dbReference>
<dbReference type="UniPathway" id="UPA00094"/>
<keyword evidence="4" id="KW-0276">Fatty acid metabolism</keyword>
<evidence type="ECO:0000256" key="3">
    <source>
        <dbReference type="ARBA" id="ARBA00022516"/>
    </source>
</evidence>
<dbReference type="OrthoDB" id="9803628at2"/>
<dbReference type="PRINTS" id="PR00081">
    <property type="entry name" value="GDHRDH"/>
</dbReference>
<evidence type="ECO:0000256" key="1">
    <source>
        <dbReference type="ARBA" id="ARBA00005194"/>
    </source>
</evidence>
<dbReference type="PANTHER" id="PTHR43159">
    <property type="entry name" value="ENOYL-[ACYL-CARRIER-PROTEIN] REDUCTASE"/>
    <property type="match status" value="1"/>
</dbReference>
<evidence type="ECO:0000256" key="8">
    <source>
        <dbReference type="PIRNR" id="PIRNR000094"/>
    </source>
</evidence>
<feature type="binding site" evidence="11">
    <location>
        <position position="40"/>
    </location>
    <ligand>
        <name>NAD(+)</name>
        <dbReference type="ChEBI" id="CHEBI:57540"/>
    </ligand>
</feature>
<evidence type="ECO:0000256" key="2">
    <source>
        <dbReference type="ARBA" id="ARBA00009233"/>
    </source>
</evidence>
<reference evidence="12 13" key="1">
    <citation type="submission" date="2018-05" db="EMBL/GenBank/DDBJ databases">
        <title>Genomic Encyclopedia of Type Strains, Phase IV (KMG-IV): sequencing the most valuable type-strain genomes for metagenomic binning, comparative biology and taxonomic classification.</title>
        <authorList>
            <person name="Goeker M."/>
        </authorList>
    </citation>
    <scope>NUCLEOTIDE SEQUENCE [LARGE SCALE GENOMIC DNA]</scope>
    <source>
        <strain evidence="12 13">DSM 25350</strain>
    </source>
</reference>
<protein>
    <recommendedName>
        <fullName evidence="8">Enoyl-[acyl-carrier-protein] reductase [NADH]</fullName>
        <ecNumber evidence="8">1.3.1.9</ecNumber>
    </recommendedName>
</protein>
<feature type="binding site" evidence="11">
    <location>
        <position position="94"/>
    </location>
    <ligand>
        <name>NAD(+)</name>
        <dbReference type="ChEBI" id="CHEBI:57540"/>
    </ligand>
</feature>
<dbReference type="InterPro" id="IPR014358">
    <property type="entry name" value="Enoyl-ACP_Rdtase_NADH"/>
</dbReference>
<comment type="catalytic activity">
    <reaction evidence="8">
        <text>a 2,3-saturated acyl-[ACP] + NAD(+) = a (2E)-enoyl-[ACP] + NADH + H(+)</text>
        <dbReference type="Rhea" id="RHEA:10240"/>
        <dbReference type="Rhea" id="RHEA-COMP:9925"/>
        <dbReference type="Rhea" id="RHEA-COMP:9926"/>
        <dbReference type="ChEBI" id="CHEBI:15378"/>
        <dbReference type="ChEBI" id="CHEBI:57540"/>
        <dbReference type="ChEBI" id="CHEBI:57945"/>
        <dbReference type="ChEBI" id="CHEBI:78784"/>
        <dbReference type="ChEBI" id="CHEBI:78785"/>
        <dbReference type="EC" id="1.3.1.9"/>
    </reaction>
</comment>
<feature type="active site" description="Proton acceptor" evidence="9">
    <location>
        <position position="157"/>
    </location>
</feature>
<evidence type="ECO:0000313" key="13">
    <source>
        <dbReference type="Proteomes" id="UP000245790"/>
    </source>
</evidence>
<dbReference type="InterPro" id="IPR036291">
    <property type="entry name" value="NAD(P)-bd_dom_sf"/>
</dbReference>
<feature type="binding site" evidence="11">
    <location>
        <begin position="193"/>
        <end position="197"/>
    </location>
    <ligand>
        <name>NAD(+)</name>
        <dbReference type="ChEBI" id="CHEBI:57540"/>
    </ligand>
</feature>
<feature type="active site" description="Proton acceptor" evidence="9">
    <location>
        <position position="147"/>
    </location>
</feature>
<dbReference type="InterPro" id="IPR002347">
    <property type="entry name" value="SDR_fam"/>
</dbReference>
<keyword evidence="13" id="KW-1185">Reference proteome</keyword>
<dbReference type="PIRSF" id="PIRSF000094">
    <property type="entry name" value="Enoyl-ACP_rdct"/>
    <property type="match status" value="1"/>
</dbReference>
<dbReference type="GO" id="GO:0004318">
    <property type="term" value="F:enoyl-[acyl-carrier-protein] reductase (NADH) activity"/>
    <property type="evidence" value="ECO:0007669"/>
    <property type="project" value="UniProtKB-EC"/>
</dbReference>
<evidence type="ECO:0000256" key="11">
    <source>
        <dbReference type="PIRSR" id="PIRSR000094-3"/>
    </source>
</evidence>
<gene>
    <name evidence="12" type="ORF">C8D97_11034</name>
</gene>
<evidence type="ECO:0000313" key="12">
    <source>
        <dbReference type="EMBL" id="PWK47822.1"/>
    </source>
</evidence>
<dbReference type="EC" id="1.3.1.9" evidence="8"/>
<dbReference type="Pfam" id="PF13561">
    <property type="entry name" value="adh_short_C2"/>
    <property type="match status" value="1"/>
</dbReference>
<dbReference type="EMBL" id="QGGU01000010">
    <property type="protein sequence ID" value="PWK47822.1"/>
    <property type="molecule type" value="Genomic_DNA"/>
</dbReference>
<proteinExistence type="inferred from homology"/>
<dbReference type="PANTHER" id="PTHR43159:SF2">
    <property type="entry name" value="ENOYL-[ACYL-CARRIER-PROTEIN] REDUCTASE [NADH], CHLOROPLASTIC"/>
    <property type="match status" value="1"/>
</dbReference>